<dbReference type="AlphaFoldDB" id="A1ZLV3"/>
<dbReference type="InterPro" id="IPR027417">
    <property type="entry name" value="P-loop_NTPase"/>
</dbReference>
<dbReference type="Gene3D" id="3.40.50.300">
    <property type="entry name" value="P-loop containing nucleotide triphosphate hydrolases"/>
    <property type="match status" value="1"/>
</dbReference>
<feature type="coiled-coil region" evidence="1">
    <location>
        <begin position="334"/>
        <end position="389"/>
    </location>
</feature>
<evidence type="ECO:0000256" key="1">
    <source>
        <dbReference type="SAM" id="Coils"/>
    </source>
</evidence>
<organism evidence="2 3">
    <name type="scientific">Microscilla marina ATCC 23134</name>
    <dbReference type="NCBI Taxonomy" id="313606"/>
    <lineage>
        <taxon>Bacteria</taxon>
        <taxon>Pseudomonadati</taxon>
        <taxon>Bacteroidota</taxon>
        <taxon>Cytophagia</taxon>
        <taxon>Cytophagales</taxon>
        <taxon>Microscillaceae</taxon>
        <taxon>Microscilla</taxon>
    </lineage>
</organism>
<dbReference type="EMBL" id="AAWS01000015">
    <property type="protein sequence ID" value="EAY28485.1"/>
    <property type="molecule type" value="Genomic_DNA"/>
</dbReference>
<dbReference type="Proteomes" id="UP000004095">
    <property type="component" value="Unassembled WGS sequence"/>
</dbReference>
<dbReference type="RefSeq" id="WP_002697678.1">
    <property type="nucleotide sequence ID" value="NZ_AAWS01000015.1"/>
</dbReference>
<gene>
    <name evidence="2" type="ORF">M23134_04332</name>
</gene>
<keyword evidence="1" id="KW-0175">Coiled coil</keyword>
<proteinExistence type="predicted"/>
<reference evidence="2 3" key="1">
    <citation type="submission" date="2007-01" db="EMBL/GenBank/DDBJ databases">
        <authorList>
            <person name="Haygood M."/>
            <person name="Podell S."/>
            <person name="Anderson C."/>
            <person name="Hopkinson B."/>
            <person name="Roe K."/>
            <person name="Barbeau K."/>
            <person name="Gaasterland T."/>
            <person name="Ferriera S."/>
            <person name="Johnson J."/>
            <person name="Kravitz S."/>
            <person name="Beeson K."/>
            <person name="Sutton G."/>
            <person name="Rogers Y.-H."/>
            <person name="Friedman R."/>
            <person name="Frazier M."/>
            <person name="Venter J.C."/>
        </authorList>
    </citation>
    <scope>NUCLEOTIDE SEQUENCE [LARGE SCALE GENOMIC DNA]</scope>
    <source>
        <strain evidence="2 3">ATCC 23134</strain>
    </source>
</reference>
<feature type="coiled-coil region" evidence="1">
    <location>
        <begin position="140"/>
        <end position="220"/>
    </location>
</feature>
<accession>A1ZLV3</accession>
<evidence type="ECO:0000313" key="2">
    <source>
        <dbReference type="EMBL" id="EAY28485.1"/>
    </source>
</evidence>
<name>A1ZLV3_MICM2</name>
<comment type="caution">
    <text evidence="2">The sequence shown here is derived from an EMBL/GenBank/DDBJ whole genome shotgun (WGS) entry which is preliminary data.</text>
</comment>
<keyword evidence="3" id="KW-1185">Reference proteome</keyword>
<evidence type="ECO:0000313" key="3">
    <source>
        <dbReference type="Proteomes" id="UP000004095"/>
    </source>
</evidence>
<protein>
    <submittedName>
        <fullName evidence="2">Lmp3 protein, putative</fullName>
    </submittedName>
</protein>
<sequence length="394" mass="46310">MIFHLLDRALEIRYKERVYTGFSATVDGVLELEGKELRIHRRFVKDGSGFQEQAIISYDGQERNEDFLENILPKNFAQFFFFDGEKIESLINTKNINVEDSLKTLLNIKAYERLIDGSNIARIKRDFNADVQDAPTAEQIKKIDAEILSIQANLEYLQAEITTLNKQVKQKNNEIERIRDKVFGLKSTDAPNLKVLKKDLERKSKELAQIRKSLNDKVKNNSLFIMMAHDLAKEYLDKLNDDNVNYQLDEQLIRFKKLLNKIKNSIFEDDFDDEGVPPEHRLSFHTQEFYQERIDKVYKKFTKDDKHQMEQQVIYFYEEDKQLLQDIFQQEAFTRKELQTLNALTKDVEALQDQVETSQGDDDEKQQKLDTFKKELATAEAERNQLEQTIGSTR</sequence>
<dbReference type="OrthoDB" id="9801813at2"/>